<dbReference type="FunFam" id="1.10.10.10:FF:000001">
    <property type="entry name" value="LysR family transcriptional regulator"/>
    <property type="match status" value="1"/>
</dbReference>
<dbReference type="RefSeq" id="WP_188987513.1">
    <property type="nucleotide sequence ID" value="NZ_BAAAHC010000019.1"/>
</dbReference>
<reference evidence="6 9" key="2">
    <citation type="journal article" date="2019" name="Int. J. Syst. Evol. Microbiol.">
        <title>The Global Catalogue of Microorganisms (GCM) 10K type strain sequencing project: providing services to taxonomists for standard genome sequencing and annotation.</title>
        <authorList>
            <consortium name="The Broad Institute Genomics Platform"/>
            <consortium name="The Broad Institute Genome Sequencing Center for Infectious Disease"/>
            <person name="Wu L."/>
            <person name="Ma J."/>
        </authorList>
    </citation>
    <scope>NUCLEOTIDE SEQUENCE [LARGE SCALE GENOMIC DNA]</scope>
    <source>
        <strain evidence="6 9">JCM 10664</strain>
    </source>
</reference>
<gene>
    <name evidence="6" type="ORF">GCM10009545_42430</name>
    <name evidence="7" type="ORF">GCM10011581_25280</name>
</gene>
<dbReference type="Pfam" id="PF03466">
    <property type="entry name" value="LysR_substrate"/>
    <property type="match status" value="1"/>
</dbReference>
<reference evidence="6" key="4">
    <citation type="submission" date="2023-12" db="EMBL/GenBank/DDBJ databases">
        <authorList>
            <person name="Sun Q."/>
            <person name="Inoue M."/>
        </authorList>
    </citation>
    <scope>NUCLEOTIDE SEQUENCE</scope>
    <source>
        <strain evidence="6">JCM 10664</strain>
    </source>
</reference>
<dbReference type="CDD" id="cd05466">
    <property type="entry name" value="PBP2_LTTR_substrate"/>
    <property type="match status" value="1"/>
</dbReference>
<name>A0A917JW00_9PSEU</name>
<dbReference type="InterPro" id="IPR005119">
    <property type="entry name" value="LysR_subst-bd"/>
</dbReference>
<comment type="similarity">
    <text evidence="1">Belongs to the LysR transcriptional regulatory family.</text>
</comment>
<dbReference type="Proteomes" id="UP000597989">
    <property type="component" value="Unassembled WGS sequence"/>
</dbReference>
<dbReference type="InterPro" id="IPR050950">
    <property type="entry name" value="HTH-type_LysR_regulators"/>
</dbReference>
<reference evidence="7" key="3">
    <citation type="submission" date="2020-09" db="EMBL/GenBank/DDBJ databases">
        <authorList>
            <person name="Sun Q."/>
            <person name="Zhou Y."/>
        </authorList>
    </citation>
    <scope>NUCLEOTIDE SEQUENCE</scope>
    <source>
        <strain evidence="7">CGMCC 4.7206</strain>
    </source>
</reference>
<dbReference type="InterPro" id="IPR036390">
    <property type="entry name" value="WH_DNA-bd_sf"/>
</dbReference>
<keyword evidence="2" id="KW-0805">Transcription regulation</keyword>
<evidence type="ECO:0000256" key="2">
    <source>
        <dbReference type="ARBA" id="ARBA00023015"/>
    </source>
</evidence>
<dbReference type="Pfam" id="PF00126">
    <property type="entry name" value="HTH_1"/>
    <property type="match status" value="1"/>
</dbReference>
<dbReference type="InterPro" id="IPR036388">
    <property type="entry name" value="WH-like_DNA-bd_sf"/>
</dbReference>
<dbReference type="AlphaFoldDB" id="A0A917JW00"/>
<evidence type="ECO:0000256" key="3">
    <source>
        <dbReference type="ARBA" id="ARBA00023125"/>
    </source>
</evidence>
<dbReference type="Proteomes" id="UP001500220">
    <property type="component" value="Unassembled WGS sequence"/>
</dbReference>
<proteinExistence type="inferred from homology"/>
<keyword evidence="4" id="KW-0804">Transcription</keyword>
<keyword evidence="3" id="KW-0238">DNA-binding</keyword>
<dbReference type="PRINTS" id="PR00039">
    <property type="entry name" value="HTHLYSR"/>
</dbReference>
<dbReference type="PROSITE" id="PS50931">
    <property type="entry name" value="HTH_LYSR"/>
    <property type="match status" value="1"/>
</dbReference>
<dbReference type="SUPFAM" id="SSF53850">
    <property type="entry name" value="Periplasmic binding protein-like II"/>
    <property type="match status" value="1"/>
</dbReference>
<evidence type="ECO:0000313" key="9">
    <source>
        <dbReference type="Proteomes" id="UP001500220"/>
    </source>
</evidence>
<dbReference type="EMBL" id="BAAAHC010000019">
    <property type="protein sequence ID" value="GAA0535364.1"/>
    <property type="molecule type" value="Genomic_DNA"/>
</dbReference>
<comment type="caution">
    <text evidence="7">The sequence shown here is derived from an EMBL/GenBank/DDBJ whole genome shotgun (WGS) entry which is preliminary data.</text>
</comment>
<evidence type="ECO:0000313" key="7">
    <source>
        <dbReference type="EMBL" id="GGI87149.1"/>
    </source>
</evidence>
<protein>
    <submittedName>
        <fullName evidence="7">LysR family transcriptional regulator</fullName>
    </submittedName>
</protein>
<reference evidence="7 8" key="1">
    <citation type="journal article" date="2014" name="Int. J. Syst. Evol. Microbiol.">
        <title>Complete genome sequence of Corynebacterium casei LMG S-19264T (=DSM 44701T), isolated from a smear-ripened cheese.</title>
        <authorList>
            <consortium name="US DOE Joint Genome Institute (JGI-PGF)"/>
            <person name="Walter F."/>
            <person name="Albersmeier A."/>
            <person name="Kalinowski J."/>
            <person name="Ruckert C."/>
        </authorList>
    </citation>
    <scope>NUCLEOTIDE SEQUENCE [LARGE SCALE GENOMIC DNA]</scope>
    <source>
        <strain evidence="7 8">CGMCC 4.7206</strain>
    </source>
</reference>
<organism evidence="7 8">
    <name type="scientific">Saccharopolyspora thermophila</name>
    <dbReference type="NCBI Taxonomy" id="89367"/>
    <lineage>
        <taxon>Bacteria</taxon>
        <taxon>Bacillati</taxon>
        <taxon>Actinomycetota</taxon>
        <taxon>Actinomycetes</taxon>
        <taxon>Pseudonocardiales</taxon>
        <taxon>Pseudonocardiaceae</taxon>
        <taxon>Saccharopolyspora</taxon>
    </lineage>
</organism>
<dbReference type="EMBL" id="BMMT01000007">
    <property type="protein sequence ID" value="GGI87149.1"/>
    <property type="molecule type" value="Genomic_DNA"/>
</dbReference>
<dbReference type="Gene3D" id="3.40.190.290">
    <property type="match status" value="1"/>
</dbReference>
<sequence length="302" mass="33956">MMIRRLEYLTALARERHFARAARACHISQPALSAAIRKLESEFHVPIIRRGNRFLGFTPEGERILRWAYRILAERDALVEDVGAMREGLSGRLRIGSVPTALSVLPLLTGAMSAEQPRVRFSVRSMTSVQIQRGLSQYELDVGVTYLDNEPLTGVRTWELYRERYLLLVGDGFADRGSATWREAAELPLCLLTDDMQNRRILDAVFARAGAKPTPTVETDSITALYAHVRDGPWATVLPQSWLHRFGIPSGMRAVPLVEPEETRAVGLVVHDRDPEPILARAFLDVARRIDVQAAVDRDLPR</sequence>
<feature type="domain" description="HTH lysR-type" evidence="5">
    <location>
        <begin position="1"/>
        <end position="58"/>
    </location>
</feature>
<evidence type="ECO:0000256" key="4">
    <source>
        <dbReference type="ARBA" id="ARBA00023163"/>
    </source>
</evidence>
<dbReference type="GO" id="GO:0003677">
    <property type="term" value="F:DNA binding"/>
    <property type="evidence" value="ECO:0007669"/>
    <property type="project" value="UniProtKB-KW"/>
</dbReference>
<accession>A0A917JW00</accession>
<dbReference type="Gene3D" id="1.10.10.10">
    <property type="entry name" value="Winged helix-like DNA-binding domain superfamily/Winged helix DNA-binding domain"/>
    <property type="match status" value="1"/>
</dbReference>
<dbReference type="PANTHER" id="PTHR30419:SF31">
    <property type="entry name" value="BLR3139 PROTEIN"/>
    <property type="match status" value="1"/>
</dbReference>
<dbReference type="GO" id="GO:0003700">
    <property type="term" value="F:DNA-binding transcription factor activity"/>
    <property type="evidence" value="ECO:0007669"/>
    <property type="project" value="InterPro"/>
</dbReference>
<evidence type="ECO:0000256" key="1">
    <source>
        <dbReference type="ARBA" id="ARBA00009437"/>
    </source>
</evidence>
<dbReference type="GO" id="GO:0005829">
    <property type="term" value="C:cytosol"/>
    <property type="evidence" value="ECO:0007669"/>
    <property type="project" value="TreeGrafter"/>
</dbReference>
<evidence type="ECO:0000313" key="6">
    <source>
        <dbReference type="EMBL" id="GAA0535364.1"/>
    </source>
</evidence>
<dbReference type="PANTHER" id="PTHR30419">
    <property type="entry name" value="HTH-TYPE TRANSCRIPTIONAL REGULATOR YBHD"/>
    <property type="match status" value="1"/>
</dbReference>
<evidence type="ECO:0000259" key="5">
    <source>
        <dbReference type="PROSITE" id="PS50931"/>
    </source>
</evidence>
<keyword evidence="9" id="KW-1185">Reference proteome</keyword>
<evidence type="ECO:0000313" key="8">
    <source>
        <dbReference type="Proteomes" id="UP000597989"/>
    </source>
</evidence>
<dbReference type="InterPro" id="IPR000847">
    <property type="entry name" value="LysR_HTH_N"/>
</dbReference>
<dbReference type="SUPFAM" id="SSF46785">
    <property type="entry name" value="Winged helix' DNA-binding domain"/>
    <property type="match status" value="1"/>
</dbReference>